<accession>A0A4C1WCV0</accession>
<sequence length="90" mass="10234">MLNKHTLRRKAIANFTQEFARGLPPTAAPGPKGHSVEGDRSTLSDRRTRYPNLKNTQRFGVTNATTLSYPVCSYRREEAVRSIIAVVWRF</sequence>
<evidence type="ECO:0000256" key="1">
    <source>
        <dbReference type="SAM" id="MobiDB-lite"/>
    </source>
</evidence>
<reference evidence="2 3" key="1">
    <citation type="journal article" date="2019" name="Commun. Biol.">
        <title>The bagworm genome reveals a unique fibroin gene that provides high tensile strength.</title>
        <authorList>
            <person name="Kono N."/>
            <person name="Nakamura H."/>
            <person name="Ohtoshi R."/>
            <person name="Tomita M."/>
            <person name="Numata K."/>
            <person name="Arakawa K."/>
        </authorList>
    </citation>
    <scope>NUCLEOTIDE SEQUENCE [LARGE SCALE GENOMIC DNA]</scope>
</reference>
<dbReference type="Proteomes" id="UP000299102">
    <property type="component" value="Unassembled WGS sequence"/>
</dbReference>
<dbReference type="EMBL" id="BGZK01000513">
    <property type="protein sequence ID" value="GBP47945.1"/>
    <property type="molecule type" value="Genomic_DNA"/>
</dbReference>
<gene>
    <name evidence="2" type="ORF">EVAR_31485_1</name>
</gene>
<evidence type="ECO:0000313" key="3">
    <source>
        <dbReference type="Proteomes" id="UP000299102"/>
    </source>
</evidence>
<evidence type="ECO:0000313" key="2">
    <source>
        <dbReference type="EMBL" id="GBP47945.1"/>
    </source>
</evidence>
<feature type="region of interest" description="Disordered" evidence="1">
    <location>
        <begin position="20"/>
        <end position="52"/>
    </location>
</feature>
<proteinExistence type="predicted"/>
<keyword evidence="3" id="KW-1185">Reference proteome</keyword>
<protein>
    <submittedName>
        <fullName evidence="2">Uncharacterized protein</fullName>
    </submittedName>
</protein>
<feature type="compositionally biased region" description="Basic and acidic residues" evidence="1">
    <location>
        <begin position="34"/>
        <end position="48"/>
    </location>
</feature>
<dbReference type="AlphaFoldDB" id="A0A4C1WCV0"/>
<organism evidence="2 3">
    <name type="scientific">Eumeta variegata</name>
    <name type="common">Bagworm moth</name>
    <name type="synonym">Eumeta japonica</name>
    <dbReference type="NCBI Taxonomy" id="151549"/>
    <lineage>
        <taxon>Eukaryota</taxon>
        <taxon>Metazoa</taxon>
        <taxon>Ecdysozoa</taxon>
        <taxon>Arthropoda</taxon>
        <taxon>Hexapoda</taxon>
        <taxon>Insecta</taxon>
        <taxon>Pterygota</taxon>
        <taxon>Neoptera</taxon>
        <taxon>Endopterygota</taxon>
        <taxon>Lepidoptera</taxon>
        <taxon>Glossata</taxon>
        <taxon>Ditrysia</taxon>
        <taxon>Tineoidea</taxon>
        <taxon>Psychidae</taxon>
        <taxon>Oiketicinae</taxon>
        <taxon>Eumeta</taxon>
    </lineage>
</organism>
<name>A0A4C1WCV0_EUMVA</name>
<comment type="caution">
    <text evidence="2">The sequence shown here is derived from an EMBL/GenBank/DDBJ whole genome shotgun (WGS) entry which is preliminary data.</text>
</comment>